<sequence>MRYIYCVIVIIAFVFSACVGSSNKGENNDEQQKDSLMVDQTPLIKVESAPKVIELNSRAKKEIRTWASFNSLNSKVEQMPSVSRYRLYTFTEELDVLYEELFEQEFPEKFNVPPVKSRLLVFRTFILKLKSKADDQRFSDEELTQGIVEIVEAFNNVKIQVNEISESDLDDDEMINFP</sequence>
<organism evidence="1 2">
    <name type="scientific">Sungkyunkwania multivorans</name>
    <dbReference type="NCBI Taxonomy" id="1173618"/>
    <lineage>
        <taxon>Bacteria</taxon>
        <taxon>Pseudomonadati</taxon>
        <taxon>Bacteroidota</taxon>
        <taxon>Flavobacteriia</taxon>
        <taxon>Flavobacteriales</taxon>
        <taxon>Flavobacteriaceae</taxon>
        <taxon>Sungkyunkwania</taxon>
    </lineage>
</organism>
<reference evidence="2" key="1">
    <citation type="journal article" date="2019" name="Int. J. Syst. Evol. Microbiol.">
        <title>The Global Catalogue of Microorganisms (GCM) 10K type strain sequencing project: providing services to taxonomists for standard genome sequencing and annotation.</title>
        <authorList>
            <consortium name="The Broad Institute Genomics Platform"/>
            <consortium name="The Broad Institute Genome Sequencing Center for Infectious Disease"/>
            <person name="Wu L."/>
            <person name="Ma J."/>
        </authorList>
    </citation>
    <scope>NUCLEOTIDE SEQUENCE [LARGE SCALE GENOMIC DNA]</scope>
    <source>
        <strain evidence="2">CCUG 62952</strain>
    </source>
</reference>
<name>A0ABW3CYI4_9FLAO</name>
<dbReference type="Proteomes" id="UP001596978">
    <property type="component" value="Unassembled WGS sequence"/>
</dbReference>
<keyword evidence="2" id="KW-1185">Reference proteome</keyword>
<evidence type="ECO:0000313" key="2">
    <source>
        <dbReference type="Proteomes" id="UP001596978"/>
    </source>
</evidence>
<proteinExistence type="predicted"/>
<evidence type="ECO:0000313" key="1">
    <source>
        <dbReference type="EMBL" id="MFD0862889.1"/>
    </source>
</evidence>
<evidence type="ECO:0008006" key="3">
    <source>
        <dbReference type="Google" id="ProtNLM"/>
    </source>
</evidence>
<comment type="caution">
    <text evidence="1">The sequence shown here is derived from an EMBL/GenBank/DDBJ whole genome shotgun (WGS) entry which is preliminary data.</text>
</comment>
<accession>A0ABW3CYI4</accession>
<protein>
    <recommendedName>
        <fullName evidence="3">Lipoprotein</fullName>
    </recommendedName>
</protein>
<dbReference type="PROSITE" id="PS51257">
    <property type="entry name" value="PROKAR_LIPOPROTEIN"/>
    <property type="match status" value="1"/>
</dbReference>
<dbReference type="EMBL" id="JBHTJH010000017">
    <property type="protein sequence ID" value="MFD0862889.1"/>
    <property type="molecule type" value="Genomic_DNA"/>
</dbReference>
<gene>
    <name evidence="1" type="ORF">ACFQ1M_11805</name>
</gene>